<dbReference type="InterPro" id="IPR015813">
    <property type="entry name" value="Pyrv/PenolPyrv_kinase-like_dom"/>
</dbReference>
<dbReference type="GO" id="GO:0015977">
    <property type="term" value="P:carbon fixation"/>
    <property type="evidence" value="ECO:0007669"/>
    <property type="project" value="UniProtKB-KW"/>
</dbReference>
<name>A0A8U0A3E8_9EURY</name>
<evidence type="ECO:0000313" key="7">
    <source>
        <dbReference type="EMBL" id="UPM43319.1"/>
    </source>
</evidence>
<dbReference type="NCBIfam" id="NF000584">
    <property type="entry name" value="PRK00009.1"/>
    <property type="match status" value="1"/>
</dbReference>
<evidence type="ECO:0000256" key="6">
    <source>
        <dbReference type="ARBA" id="ARBA00048995"/>
    </source>
</evidence>
<dbReference type="RefSeq" id="WP_247993986.1">
    <property type="nucleotide sequence ID" value="NZ_CP096019.1"/>
</dbReference>
<keyword evidence="8" id="KW-1185">Reference proteome</keyword>
<sequence>MALHSRDVRQDVRELGSLLGEVLENQASEGAFDAVESLRTTAIEYRRGERDSRSVLHEDLTALEPERRRSVARAFTTYFELINLAEERERIRSVRSASQNQELAGSFSDVATALDDVDESTVQQIVDDVLIEPTFTAHPTEARRKTIKAKLRSIESLLETLDERTLTDIEREHVERALHTEVTSLWQTAQVRSRQPTPDDEAHNVQWYLEHVLFDVVGDVYTEFESVCESDMAASVDVPKLFEFRSWAGSDRDGNPYVTPEVTSRTLARQREIVLEQYQDALDSLRLVLSHDRTRLSLGSEFRQSLKTDREELPQVADTASEAYSDEPYRQKIRLMSERLDRIGDVRPGGYPDADAFAEDLAILAESVRNNGGESIVESHLAPLQRQVDTFDFTLASLDLRDHRENHTATVSEMLQREGIEYETLSESERVELLTDAITQTQSVIDLTDTAELSETAARVCERFVRLADWQAEYGSHAIDTYCISMTEQPSHVLEVLFLADQADVVSLPDYAGIDVVPLLETKHALSNAREIMGTLFENEAYARALSLRGDTQEIMLGYSDSNKENGFLAANWALYRNQRRLGHITEEFDVDLRLFHGRGGSISRGGGPMNEALLALPPETVTGEVKFTEQGEAIAEKYANPRIAERNLEQMLTAQLRARLEAIQASKAPIESHWVDAMETMADAAREAYQDLLTTDGFVSYFEQATPITVIETLNLGSRPASRSDERSVEDLRAIPWVFSWTQSRCILPGWYGLAAGIEAYLENGTVETLQEMYEQWPFFRTTLDNAALAIARTDMEIAAEYATLADDELRDRIFPRLSDEHERARELVLAITDREHLIDREWLRKSLERRNPYVDPLNLLQVQLLGTDADDRSPEEERALRLTVNGIAAGMKNTG</sequence>
<dbReference type="InterPro" id="IPR021135">
    <property type="entry name" value="PEP_COase"/>
</dbReference>
<dbReference type="Proteomes" id="UP000831768">
    <property type="component" value="Chromosome"/>
</dbReference>
<evidence type="ECO:0000256" key="4">
    <source>
        <dbReference type="ARBA" id="ARBA00023239"/>
    </source>
</evidence>
<dbReference type="AlphaFoldDB" id="A0A8U0A3E8"/>
<comment type="catalytic activity">
    <reaction evidence="6">
        <text>oxaloacetate + phosphate = phosphoenolpyruvate + hydrogencarbonate</text>
        <dbReference type="Rhea" id="RHEA:28370"/>
        <dbReference type="ChEBI" id="CHEBI:16452"/>
        <dbReference type="ChEBI" id="CHEBI:17544"/>
        <dbReference type="ChEBI" id="CHEBI:43474"/>
        <dbReference type="ChEBI" id="CHEBI:58702"/>
        <dbReference type="EC" id="4.1.1.31"/>
    </reaction>
</comment>
<evidence type="ECO:0000313" key="8">
    <source>
        <dbReference type="Proteomes" id="UP000831768"/>
    </source>
</evidence>
<evidence type="ECO:0000256" key="5">
    <source>
        <dbReference type="ARBA" id="ARBA00023300"/>
    </source>
</evidence>
<gene>
    <name evidence="7" type="primary">ppc</name>
    <name evidence="7" type="ORF">MW046_02455</name>
</gene>
<dbReference type="EC" id="4.1.1.31" evidence="2"/>
<dbReference type="PROSITE" id="PS00781">
    <property type="entry name" value="PEPCASE_1"/>
    <property type="match status" value="1"/>
</dbReference>
<evidence type="ECO:0000256" key="3">
    <source>
        <dbReference type="ARBA" id="ARBA00022842"/>
    </source>
</evidence>
<keyword evidence="3" id="KW-0460">Magnesium</keyword>
<accession>A0A8U0A3E8</accession>
<evidence type="ECO:0000256" key="2">
    <source>
        <dbReference type="ARBA" id="ARBA00012305"/>
    </source>
</evidence>
<dbReference type="HAMAP" id="MF_00595">
    <property type="entry name" value="PEPcase_type1"/>
    <property type="match status" value="1"/>
</dbReference>
<dbReference type="EMBL" id="CP096019">
    <property type="protein sequence ID" value="UPM43319.1"/>
    <property type="molecule type" value="Genomic_DNA"/>
</dbReference>
<dbReference type="InterPro" id="IPR018129">
    <property type="entry name" value="PEP_COase_Lys_AS"/>
</dbReference>
<dbReference type="InterPro" id="IPR022805">
    <property type="entry name" value="PEP_COase_bac/pln-type"/>
</dbReference>
<keyword evidence="5" id="KW-0120">Carbon dioxide fixation</keyword>
<dbReference type="GO" id="GO:0005829">
    <property type="term" value="C:cytosol"/>
    <property type="evidence" value="ECO:0007669"/>
    <property type="project" value="TreeGrafter"/>
</dbReference>
<dbReference type="KEGG" id="haad:MW046_02455"/>
<evidence type="ECO:0000256" key="1">
    <source>
        <dbReference type="ARBA" id="ARBA00008346"/>
    </source>
</evidence>
<protein>
    <recommendedName>
        <fullName evidence="2">phosphoenolpyruvate carboxylase</fullName>
        <ecNumber evidence="2">4.1.1.31</ecNumber>
    </recommendedName>
</protein>
<dbReference type="SUPFAM" id="SSF51621">
    <property type="entry name" value="Phosphoenolpyruvate/pyruvate domain"/>
    <property type="match status" value="1"/>
</dbReference>
<dbReference type="PANTHER" id="PTHR30523:SF6">
    <property type="entry name" value="PHOSPHOENOLPYRUVATE CARBOXYLASE"/>
    <property type="match status" value="1"/>
</dbReference>
<dbReference type="PANTHER" id="PTHR30523">
    <property type="entry name" value="PHOSPHOENOLPYRUVATE CARBOXYLASE"/>
    <property type="match status" value="1"/>
</dbReference>
<dbReference type="GO" id="GO:0008964">
    <property type="term" value="F:phosphoenolpyruvate carboxylase activity"/>
    <property type="evidence" value="ECO:0007669"/>
    <property type="project" value="UniProtKB-EC"/>
</dbReference>
<comment type="similarity">
    <text evidence="1">Belongs to the PEPCase type 1 family.</text>
</comment>
<dbReference type="GO" id="GO:0006099">
    <property type="term" value="P:tricarboxylic acid cycle"/>
    <property type="evidence" value="ECO:0007669"/>
    <property type="project" value="InterPro"/>
</dbReference>
<organism evidence="7 8">
    <name type="scientific">Halocatena salina</name>
    <dbReference type="NCBI Taxonomy" id="2934340"/>
    <lineage>
        <taxon>Archaea</taxon>
        <taxon>Methanobacteriati</taxon>
        <taxon>Methanobacteriota</taxon>
        <taxon>Stenosarchaea group</taxon>
        <taxon>Halobacteria</taxon>
        <taxon>Halobacteriales</taxon>
        <taxon>Natronomonadaceae</taxon>
        <taxon>Halocatena</taxon>
    </lineage>
</organism>
<reference evidence="7" key="1">
    <citation type="submission" date="2022-04" db="EMBL/GenBank/DDBJ databases">
        <title>Halocatena sp. nov., isolated from a salt lake.</title>
        <authorList>
            <person name="Cui H.-L."/>
        </authorList>
    </citation>
    <scope>NUCLEOTIDE SEQUENCE</scope>
    <source>
        <strain evidence="7">AD-1</strain>
    </source>
</reference>
<dbReference type="Gene3D" id="1.20.1440.90">
    <property type="entry name" value="Phosphoenolpyruvate/pyruvate domain"/>
    <property type="match status" value="1"/>
</dbReference>
<dbReference type="GeneID" id="71926872"/>
<dbReference type="Pfam" id="PF00311">
    <property type="entry name" value="PEPcase"/>
    <property type="match status" value="1"/>
</dbReference>
<dbReference type="PRINTS" id="PR00150">
    <property type="entry name" value="PEPCARBXLASE"/>
</dbReference>
<keyword evidence="4 7" id="KW-0456">Lyase</keyword>
<proteinExistence type="inferred from homology"/>